<evidence type="ECO:0000313" key="3">
    <source>
        <dbReference type="EMBL" id="ALN80685.1"/>
    </source>
</evidence>
<dbReference type="STRING" id="84531.LA76x_2555"/>
<keyword evidence="4" id="KW-1185">Reference proteome</keyword>
<keyword evidence="1" id="KW-0472">Membrane</keyword>
<evidence type="ECO:0000256" key="1">
    <source>
        <dbReference type="SAM" id="Phobius"/>
    </source>
</evidence>
<feature type="domain" description="Aerotolerance regulator N-terminal" evidence="2">
    <location>
        <begin position="4"/>
        <end position="77"/>
    </location>
</feature>
<evidence type="ECO:0000259" key="2">
    <source>
        <dbReference type="Pfam" id="PF07584"/>
    </source>
</evidence>
<gene>
    <name evidence="3" type="ORF">LA76x_2555</name>
</gene>
<keyword evidence="1 3" id="KW-0812">Transmembrane</keyword>
<proteinExistence type="predicted"/>
<dbReference type="InterPro" id="IPR011933">
    <property type="entry name" value="Double_TM_dom"/>
</dbReference>
<dbReference type="eggNOG" id="ENOG502Z9IQ">
    <property type="taxonomic scope" value="Bacteria"/>
</dbReference>
<dbReference type="InterPro" id="IPR024163">
    <property type="entry name" value="Aerotolerance_reg_N"/>
</dbReference>
<keyword evidence="1" id="KW-1133">Transmembrane helix</keyword>
<dbReference type="KEGG" id="lab:LA76x_2555"/>
<dbReference type="EMBL" id="CP011129">
    <property type="protein sequence ID" value="ALN80685.1"/>
    <property type="molecule type" value="Genomic_DNA"/>
</dbReference>
<dbReference type="Proteomes" id="UP000060787">
    <property type="component" value="Chromosome"/>
</dbReference>
<protein>
    <submittedName>
        <fullName evidence="3">N-terminal double-transmembrane domain protein</fullName>
    </submittedName>
</protein>
<evidence type="ECO:0000313" key="4">
    <source>
        <dbReference type="Proteomes" id="UP000060787"/>
    </source>
</evidence>
<name>A0A0S2FB59_LYSAN</name>
<dbReference type="RefSeq" id="WP_057917922.1">
    <property type="nucleotide sequence ID" value="NZ_CP011129.1"/>
</dbReference>
<dbReference type="PATRIC" id="fig|84531.8.peg.2564"/>
<sequence length="391" mass="42339">MNLSLLLPAALAALAALLLPLLIHLARRSEQRPTDFAALRWLRQRPKPRHRIRFDEWPLLLLRLLLLALLALWLARPVLFGAESARPWIVVAPGVDTQAARAEAAASAARLHWLAPGFPRLDDAAPDRPVPLSSLLRELDASLPAAAALTVFVPERMGGADGQRPRLSRPVEWRVVPGTTPVATPTSAIAAPSPVVRYAADRAAALPYLRAAIAAWRDPAAGSRSTESVAPSTEAWPADSRELIWLVPGAVPNEVREFARNGGRVLLDAGSEWPRDASSPRAPLWRDGSGAALVEGVAFGRGRLMRLTRALVPQVMPELLEPGFPQRLRGLFEPTAPAPSRVSAKDHAPAIGAAAYALPPRDLRLWLALLIALVFVLERWLATRARRGATP</sequence>
<feature type="transmembrane region" description="Helical" evidence="1">
    <location>
        <begin position="365"/>
        <end position="382"/>
    </location>
</feature>
<dbReference type="PANTHER" id="PTHR37464:SF1">
    <property type="entry name" value="BLL2463 PROTEIN"/>
    <property type="match status" value="1"/>
</dbReference>
<feature type="transmembrane region" description="Helical" evidence="1">
    <location>
        <begin position="57"/>
        <end position="75"/>
    </location>
</feature>
<reference evidence="3 4" key="1">
    <citation type="journal article" date="2015" name="BMC Genomics">
        <title>Comparative genomics and metabolic profiling of the genus Lysobacter.</title>
        <authorList>
            <person name="de Bruijn I."/>
            <person name="Cheng X."/>
            <person name="de Jager V."/>
            <person name="Exposito R.G."/>
            <person name="Watrous J."/>
            <person name="Patel N."/>
            <person name="Postma J."/>
            <person name="Dorrestein P.C."/>
            <person name="Kobayashi D."/>
            <person name="Raaijmakers J.M."/>
        </authorList>
    </citation>
    <scope>NUCLEOTIDE SEQUENCE [LARGE SCALE GENOMIC DNA]</scope>
    <source>
        <strain evidence="3 4">76</strain>
    </source>
</reference>
<dbReference type="Pfam" id="PF07584">
    <property type="entry name" value="BatA"/>
    <property type="match status" value="1"/>
</dbReference>
<dbReference type="PANTHER" id="PTHR37464">
    <property type="entry name" value="BLL2463 PROTEIN"/>
    <property type="match status" value="1"/>
</dbReference>
<organism evidence="3 4">
    <name type="scientific">Lysobacter antibioticus</name>
    <dbReference type="NCBI Taxonomy" id="84531"/>
    <lineage>
        <taxon>Bacteria</taxon>
        <taxon>Pseudomonadati</taxon>
        <taxon>Pseudomonadota</taxon>
        <taxon>Gammaproteobacteria</taxon>
        <taxon>Lysobacterales</taxon>
        <taxon>Lysobacteraceae</taxon>
        <taxon>Lysobacter</taxon>
    </lineage>
</organism>
<accession>A0A0S2FB59</accession>
<dbReference type="AlphaFoldDB" id="A0A0S2FB59"/>
<dbReference type="NCBIfam" id="TIGR02226">
    <property type="entry name" value="two_anch"/>
    <property type="match status" value="1"/>
</dbReference>